<dbReference type="SUPFAM" id="SSF46894">
    <property type="entry name" value="C-terminal effector domain of the bipartite response regulators"/>
    <property type="match status" value="1"/>
</dbReference>
<evidence type="ECO:0000256" key="7">
    <source>
        <dbReference type="PROSITE-ProRule" id="PRU01091"/>
    </source>
</evidence>
<dbReference type="Gene3D" id="3.40.50.2300">
    <property type="match status" value="1"/>
</dbReference>
<organism evidence="10 11">
    <name type="scientific">Eubacterium ruminantium</name>
    <dbReference type="NCBI Taxonomy" id="42322"/>
    <lineage>
        <taxon>Bacteria</taxon>
        <taxon>Bacillati</taxon>
        <taxon>Bacillota</taxon>
        <taxon>Clostridia</taxon>
        <taxon>Eubacteriales</taxon>
        <taxon>Eubacteriaceae</taxon>
        <taxon>Eubacterium</taxon>
    </lineage>
</organism>
<dbReference type="Gene3D" id="1.10.10.10">
    <property type="entry name" value="Winged helix-like DNA-binding domain superfamily/Winged helix DNA-binding domain"/>
    <property type="match status" value="1"/>
</dbReference>
<evidence type="ECO:0000256" key="2">
    <source>
        <dbReference type="ARBA" id="ARBA00023015"/>
    </source>
</evidence>
<feature type="DNA-binding region" description="OmpR/PhoB-type" evidence="7">
    <location>
        <begin position="133"/>
        <end position="231"/>
    </location>
</feature>
<dbReference type="EMBL" id="FUXA01000004">
    <property type="protein sequence ID" value="SJZ45932.1"/>
    <property type="molecule type" value="Genomic_DNA"/>
</dbReference>
<dbReference type="PROSITE" id="PS51755">
    <property type="entry name" value="OMPR_PHOB"/>
    <property type="match status" value="1"/>
</dbReference>
<feature type="domain" description="Response regulatory" evidence="8">
    <location>
        <begin position="2"/>
        <end position="117"/>
    </location>
</feature>
<evidence type="ECO:0000313" key="11">
    <source>
        <dbReference type="Proteomes" id="UP000189857"/>
    </source>
</evidence>
<evidence type="ECO:0000256" key="4">
    <source>
        <dbReference type="ARBA" id="ARBA00023163"/>
    </source>
</evidence>
<dbReference type="Proteomes" id="UP000189857">
    <property type="component" value="Unassembled WGS sequence"/>
</dbReference>
<dbReference type="GO" id="GO:0000156">
    <property type="term" value="F:phosphorelay response regulator activity"/>
    <property type="evidence" value="ECO:0007669"/>
    <property type="project" value="TreeGrafter"/>
</dbReference>
<dbReference type="InterPro" id="IPR001867">
    <property type="entry name" value="OmpR/PhoB-type_DNA-bd"/>
</dbReference>
<feature type="modified residue" description="4-aspartylphosphate" evidence="6">
    <location>
        <position position="53"/>
    </location>
</feature>
<proteinExistence type="predicted"/>
<dbReference type="PANTHER" id="PTHR48111">
    <property type="entry name" value="REGULATOR OF RPOS"/>
    <property type="match status" value="1"/>
</dbReference>
<comment type="function">
    <text evidence="5">May play the central regulatory role in sporulation. It may be an element of the effector pathway responsible for the activation of sporulation genes in response to nutritional stress. Spo0A may act in concert with spo0H (a sigma factor) to control the expression of some genes that are critical to the sporulation process.</text>
</comment>
<dbReference type="InterPro" id="IPR001789">
    <property type="entry name" value="Sig_transdc_resp-reg_receiver"/>
</dbReference>
<evidence type="ECO:0000256" key="3">
    <source>
        <dbReference type="ARBA" id="ARBA00023125"/>
    </source>
</evidence>
<evidence type="ECO:0000256" key="1">
    <source>
        <dbReference type="ARBA" id="ARBA00018672"/>
    </source>
</evidence>
<keyword evidence="6" id="KW-0597">Phosphoprotein</keyword>
<dbReference type="OrthoDB" id="9803564at2"/>
<dbReference type="RefSeq" id="WP_078786232.1">
    <property type="nucleotide sequence ID" value="NZ_FMTO01000003.1"/>
</dbReference>
<dbReference type="GO" id="GO:0006355">
    <property type="term" value="P:regulation of DNA-templated transcription"/>
    <property type="evidence" value="ECO:0007669"/>
    <property type="project" value="InterPro"/>
</dbReference>
<dbReference type="PANTHER" id="PTHR48111:SF73">
    <property type="entry name" value="ALKALINE PHOSPHATASE SYNTHESIS TRANSCRIPTIONAL REGULATORY PROTEIN PHOP"/>
    <property type="match status" value="1"/>
</dbReference>
<dbReference type="InterPro" id="IPR039420">
    <property type="entry name" value="WalR-like"/>
</dbReference>
<gene>
    <name evidence="10" type="ORF">SAMN02745110_00573</name>
</gene>
<dbReference type="GO" id="GO:0032993">
    <property type="term" value="C:protein-DNA complex"/>
    <property type="evidence" value="ECO:0007669"/>
    <property type="project" value="TreeGrafter"/>
</dbReference>
<dbReference type="GO" id="GO:0005829">
    <property type="term" value="C:cytosol"/>
    <property type="evidence" value="ECO:0007669"/>
    <property type="project" value="TreeGrafter"/>
</dbReference>
<accession>A0A1T4KU09</accession>
<dbReference type="SMART" id="SM00862">
    <property type="entry name" value="Trans_reg_C"/>
    <property type="match status" value="1"/>
</dbReference>
<keyword evidence="2" id="KW-0805">Transcription regulation</keyword>
<dbReference type="InterPro" id="IPR036388">
    <property type="entry name" value="WH-like_DNA-bd_sf"/>
</dbReference>
<dbReference type="InterPro" id="IPR016032">
    <property type="entry name" value="Sig_transdc_resp-reg_C-effctor"/>
</dbReference>
<name>A0A1T4KU09_9FIRM</name>
<dbReference type="SUPFAM" id="SSF52172">
    <property type="entry name" value="CheY-like"/>
    <property type="match status" value="1"/>
</dbReference>
<feature type="domain" description="OmpR/PhoB-type" evidence="9">
    <location>
        <begin position="133"/>
        <end position="231"/>
    </location>
</feature>
<reference evidence="10 11" key="1">
    <citation type="submission" date="2017-02" db="EMBL/GenBank/DDBJ databases">
        <authorList>
            <person name="Peterson S.W."/>
        </authorList>
    </citation>
    <scope>NUCLEOTIDE SEQUENCE [LARGE SCALE GENOMIC DNA]</scope>
    <source>
        <strain evidence="10 11">ATCC 17233</strain>
    </source>
</reference>
<dbReference type="InterPro" id="IPR011006">
    <property type="entry name" value="CheY-like_superfamily"/>
</dbReference>
<dbReference type="CDD" id="cd00383">
    <property type="entry name" value="trans_reg_C"/>
    <property type="match status" value="1"/>
</dbReference>
<dbReference type="SMART" id="SM00448">
    <property type="entry name" value="REC"/>
    <property type="match status" value="1"/>
</dbReference>
<dbReference type="AlphaFoldDB" id="A0A1T4KU09"/>
<evidence type="ECO:0000259" key="9">
    <source>
        <dbReference type="PROSITE" id="PS51755"/>
    </source>
</evidence>
<sequence length="231" mass="25752">MIIQIVEDDISLSEGISISLSDTADTFYKEHTIEAAKLGYIKYGSEINLIILDLNLPDGSGYDYLKYVRENGNVPVLILTANDLEIDEVTGLTMGADDFLTKPFSLAVLRARVNALLRRSKVTEAGAANTPSPDVYEMDGMVFDFGKLIFSKNGEDLFLSVNEQRLLKILLDNKGIILTRDTLIERIWGDSGEYVEENALSVTVNRLRSKIETRGGEKHISTIYGQGYKFE</sequence>
<evidence type="ECO:0000313" key="10">
    <source>
        <dbReference type="EMBL" id="SJZ45932.1"/>
    </source>
</evidence>
<evidence type="ECO:0000259" key="8">
    <source>
        <dbReference type="PROSITE" id="PS50110"/>
    </source>
</evidence>
<keyword evidence="3 7" id="KW-0238">DNA-binding</keyword>
<dbReference type="Pfam" id="PF00486">
    <property type="entry name" value="Trans_reg_C"/>
    <property type="match status" value="1"/>
</dbReference>
<dbReference type="Pfam" id="PF00072">
    <property type="entry name" value="Response_reg"/>
    <property type="match status" value="1"/>
</dbReference>
<dbReference type="Gene3D" id="6.10.250.690">
    <property type="match status" value="1"/>
</dbReference>
<evidence type="ECO:0000256" key="5">
    <source>
        <dbReference type="ARBA" id="ARBA00024867"/>
    </source>
</evidence>
<dbReference type="PROSITE" id="PS50110">
    <property type="entry name" value="RESPONSE_REGULATORY"/>
    <property type="match status" value="1"/>
</dbReference>
<evidence type="ECO:0000256" key="6">
    <source>
        <dbReference type="PROSITE-ProRule" id="PRU00169"/>
    </source>
</evidence>
<protein>
    <recommendedName>
        <fullName evidence="1">Stage 0 sporulation protein A homolog</fullName>
    </recommendedName>
</protein>
<dbReference type="GO" id="GO:0000976">
    <property type="term" value="F:transcription cis-regulatory region binding"/>
    <property type="evidence" value="ECO:0007669"/>
    <property type="project" value="TreeGrafter"/>
</dbReference>
<keyword evidence="4" id="KW-0804">Transcription</keyword>
<keyword evidence="11" id="KW-1185">Reference proteome</keyword>